<feature type="compositionally biased region" description="Low complexity" evidence="11">
    <location>
        <begin position="724"/>
        <end position="742"/>
    </location>
</feature>
<feature type="compositionally biased region" description="Polar residues" evidence="11">
    <location>
        <begin position="818"/>
        <end position="832"/>
    </location>
</feature>
<feature type="binding site" evidence="10">
    <location>
        <position position="226"/>
    </location>
    <ligand>
        <name>ATP</name>
        <dbReference type="ChEBI" id="CHEBI:30616"/>
    </ligand>
</feature>
<evidence type="ECO:0000313" key="14">
    <source>
        <dbReference type="EMBL" id="CAG8552117.1"/>
    </source>
</evidence>
<proteinExistence type="inferred from homology"/>
<dbReference type="GO" id="GO:0035556">
    <property type="term" value="P:intracellular signal transduction"/>
    <property type="evidence" value="ECO:0007669"/>
    <property type="project" value="TreeGrafter"/>
</dbReference>
<feature type="compositionally biased region" description="Polar residues" evidence="11">
    <location>
        <begin position="699"/>
        <end position="708"/>
    </location>
</feature>
<keyword evidence="15" id="KW-1185">Reference proteome</keyword>
<feature type="domain" description="Protein kinase" evidence="12">
    <location>
        <begin position="197"/>
        <end position="462"/>
    </location>
</feature>
<evidence type="ECO:0000256" key="5">
    <source>
        <dbReference type="ARBA" id="ARBA00022741"/>
    </source>
</evidence>
<feature type="compositionally biased region" description="Polar residues" evidence="11">
    <location>
        <begin position="159"/>
        <end position="181"/>
    </location>
</feature>
<dbReference type="Gene3D" id="3.30.310.80">
    <property type="entry name" value="Kinase associated domain 1, KA1"/>
    <property type="match status" value="1"/>
</dbReference>
<evidence type="ECO:0000256" key="4">
    <source>
        <dbReference type="ARBA" id="ARBA00022679"/>
    </source>
</evidence>
<protein>
    <recommendedName>
        <fullName evidence="2">non-specific serine/threonine protein kinase</fullName>
        <ecNumber evidence="2">2.7.11.1</ecNumber>
    </recommendedName>
</protein>
<gene>
    <name evidence="14" type="ORF">FMOSSE_LOCUS6522</name>
</gene>
<evidence type="ECO:0000313" key="15">
    <source>
        <dbReference type="Proteomes" id="UP000789375"/>
    </source>
</evidence>
<feature type="region of interest" description="Disordered" evidence="11">
    <location>
        <begin position="633"/>
        <end position="660"/>
    </location>
</feature>
<dbReference type="AlphaFoldDB" id="A0A9N9B3G8"/>
<comment type="catalytic activity">
    <reaction evidence="9">
        <text>L-seryl-[protein] + ATP = O-phospho-L-seryl-[protein] + ADP + H(+)</text>
        <dbReference type="Rhea" id="RHEA:17989"/>
        <dbReference type="Rhea" id="RHEA-COMP:9863"/>
        <dbReference type="Rhea" id="RHEA-COMP:11604"/>
        <dbReference type="ChEBI" id="CHEBI:15378"/>
        <dbReference type="ChEBI" id="CHEBI:29999"/>
        <dbReference type="ChEBI" id="CHEBI:30616"/>
        <dbReference type="ChEBI" id="CHEBI:83421"/>
        <dbReference type="ChEBI" id="CHEBI:456216"/>
        <dbReference type="EC" id="2.7.11.1"/>
    </reaction>
</comment>
<dbReference type="GO" id="GO:0005737">
    <property type="term" value="C:cytoplasm"/>
    <property type="evidence" value="ECO:0007669"/>
    <property type="project" value="TreeGrafter"/>
</dbReference>
<feature type="region of interest" description="Disordered" evidence="11">
    <location>
        <begin position="966"/>
        <end position="991"/>
    </location>
</feature>
<dbReference type="InterPro" id="IPR001772">
    <property type="entry name" value="KA1_dom"/>
</dbReference>
<feature type="region of interest" description="Disordered" evidence="11">
    <location>
        <begin position="104"/>
        <end position="143"/>
    </location>
</feature>
<evidence type="ECO:0000256" key="10">
    <source>
        <dbReference type="PROSITE-ProRule" id="PRU10141"/>
    </source>
</evidence>
<dbReference type="EC" id="2.7.11.1" evidence="2"/>
<feature type="region of interest" description="Disordered" evidence="11">
    <location>
        <begin position="232"/>
        <end position="252"/>
    </location>
</feature>
<dbReference type="GO" id="GO:0005524">
    <property type="term" value="F:ATP binding"/>
    <property type="evidence" value="ECO:0007669"/>
    <property type="project" value="UniProtKB-UniRule"/>
</dbReference>
<sequence length="1089" mass="119173">MPTTHPTAATPRAVSMPIDNYYYKDPLQKDLPPIPTEDTSQVNVYVNETQSHSTRGETFHGASDESAGSMDGSNSNSRYSTDENGQFHPAKEKLDNDVLSHGLNNEVQAGRNGPTILRDSPEPSELPSYSAPDEEMEKSSRKIPAVPREVPRQYQQAPTPVITTSDPNGETVSNNTTASDTSNHHAKVKPKKVLGNYTLTKTLGAGSMGKVKLAVHSLSGDKLAVKIIPRVTSSDKHDAKDKDSSSKDDNKETRTIREASIMLLLHHPYIVQLKEVMVLPHYYYMFFEYVNGGQMLDYIISHGKLKEKHARKFARQIASALDYCHRNSIVHRDLKIENILISKNGSIKIIDFGLSNLYSPRSHLSTFCGSLYFAAPELLNAKLYTGPEVDVWSFGIVLYVLVCGKVPFDDQSMPALHAKIKRGVVEYPGWLSSDCKHLLSRMLVTNPMHRASLAEVMGHPWMNKGYDGPPENYLPLRSPLTLPLDPEVIRGMTGFEFGTEQEIKSRLENIIKSDSYQGSIKAQQYFGGLSDSRKKSGSFDYYRRKLSGSSSSIHEDKTITADPTQAVHPLISIYYLVREKIERDHLIQQGGLPQFGSSSSLNETTNLHIPHILVPDPSHPSETSFDGNMRGTAPPVTNANTPIRRATVPSGTRPRARTSGESDLLNMIVVPPVVDEGGIPEETMDEASGELIIGRKSSEQPTNNSITSPGGGLIRRLSLAIVGPPRDSVSPPSSPVSTSSASSREHRRHVSASNGPKREGSGYFSHRISTILSRATSGSEVDYKRHRPRSSVGNTRTTQSNAGAPPNTKVPVGALPQLNDQSQKSDRATNASRAFHHRSASTTAQMSISLSKQSSQIPNNDFNFPPSSSPHSPLPGGTADSWIRPVYLKGLFSVATTSTKPPSMIRQDLIRVLDRIGVKWREGRGGFECVHIPSIDLKSIVTNYGGKGDQYAVSYGIANHHHAHFSRHERRGSYSSGNSAASSSSSTSYKDSYAQGQDLHFSADGEVRLSLSPPIGGGFGGNQHGSYSSGNVPSSTTTANVTDLVVRFEIFIVKVPLLLGVHGLQFRRVAGDPWQYKNMCSKILGELKL</sequence>
<evidence type="ECO:0000256" key="1">
    <source>
        <dbReference type="ARBA" id="ARBA00010791"/>
    </source>
</evidence>
<feature type="compositionally biased region" description="Polar residues" evidence="11">
    <location>
        <begin position="37"/>
        <end position="53"/>
    </location>
</feature>
<dbReference type="InterPro" id="IPR008271">
    <property type="entry name" value="Ser/Thr_kinase_AS"/>
</dbReference>
<dbReference type="SMART" id="SM00220">
    <property type="entry name" value="S_TKc"/>
    <property type="match status" value="1"/>
</dbReference>
<feature type="compositionally biased region" description="Low complexity" evidence="11">
    <location>
        <begin position="865"/>
        <end position="875"/>
    </location>
</feature>
<evidence type="ECO:0000259" key="12">
    <source>
        <dbReference type="PROSITE" id="PS50011"/>
    </source>
</evidence>
<keyword evidence="4" id="KW-0808">Transferase</keyword>
<evidence type="ECO:0000259" key="13">
    <source>
        <dbReference type="PROSITE" id="PS50032"/>
    </source>
</evidence>
<dbReference type="CDD" id="cd12121">
    <property type="entry name" value="MARK_C_like"/>
    <property type="match status" value="1"/>
</dbReference>
<dbReference type="InterPro" id="IPR028375">
    <property type="entry name" value="KA1/Ssp2_C"/>
</dbReference>
<feature type="compositionally biased region" description="Basic and acidic residues" evidence="11">
    <location>
        <begin position="233"/>
        <end position="252"/>
    </location>
</feature>
<organism evidence="14 15">
    <name type="scientific">Funneliformis mosseae</name>
    <name type="common">Endomycorrhizal fungus</name>
    <name type="synonym">Glomus mosseae</name>
    <dbReference type="NCBI Taxonomy" id="27381"/>
    <lineage>
        <taxon>Eukaryota</taxon>
        <taxon>Fungi</taxon>
        <taxon>Fungi incertae sedis</taxon>
        <taxon>Mucoromycota</taxon>
        <taxon>Glomeromycotina</taxon>
        <taxon>Glomeromycetes</taxon>
        <taxon>Glomerales</taxon>
        <taxon>Glomeraceae</taxon>
        <taxon>Funneliformis</taxon>
    </lineage>
</organism>
<feature type="compositionally biased region" description="Polar residues" evidence="11">
    <location>
        <begin position="71"/>
        <end position="84"/>
    </location>
</feature>
<name>A0A9N9B3G8_FUNMO</name>
<evidence type="ECO:0000256" key="11">
    <source>
        <dbReference type="SAM" id="MobiDB-lite"/>
    </source>
</evidence>
<dbReference type="SUPFAM" id="SSF56112">
    <property type="entry name" value="Protein kinase-like (PK-like)"/>
    <property type="match status" value="1"/>
</dbReference>
<keyword evidence="7 10" id="KW-0067">ATP-binding</keyword>
<feature type="region of interest" description="Disordered" evidence="11">
    <location>
        <begin position="27"/>
        <end position="89"/>
    </location>
</feature>
<comment type="caution">
    <text evidence="14">The sequence shown here is derived from an EMBL/GenBank/DDBJ whole genome shotgun (WGS) entry which is preliminary data.</text>
</comment>
<dbReference type="PANTHER" id="PTHR24346:SF82">
    <property type="entry name" value="KP78A-RELATED"/>
    <property type="match status" value="1"/>
</dbReference>
<dbReference type="SUPFAM" id="SSF103243">
    <property type="entry name" value="KA1-like"/>
    <property type="match status" value="1"/>
</dbReference>
<dbReference type="CDD" id="cd14077">
    <property type="entry name" value="STKc_Kin1_2"/>
    <property type="match status" value="1"/>
</dbReference>
<keyword evidence="5 10" id="KW-0547">Nucleotide-binding</keyword>
<keyword evidence="6" id="KW-0418">Kinase</keyword>
<reference evidence="14" key="1">
    <citation type="submission" date="2021-06" db="EMBL/GenBank/DDBJ databases">
        <authorList>
            <person name="Kallberg Y."/>
            <person name="Tangrot J."/>
            <person name="Rosling A."/>
        </authorList>
    </citation>
    <scope>NUCLEOTIDE SEQUENCE</scope>
    <source>
        <strain evidence="14">87-6 pot B 2015</strain>
    </source>
</reference>
<dbReference type="Gene3D" id="1.10.510.10">
    <property type="entry name" value="Transferase(Phosphotransferase) domain 1"/>
    <property type="match status" value="1"/>
</dbReference>
<dbReference type="InterPro" id="IPR000719">
    <property type="entry name" value="Prot_kinase_dom"/>
</dbReference>
<dbReference type="PROSITE" id="PS50032">
    <property type="entry name" value="KA1"/>
    <property type="match status" value="1"/>
</dbReference>
<dbReference type="GO" id="GO:0000226">
    <property type="term" value="P:microtubule cytoskeleton organization"/>
    <property type="evidence" value="ECO:0007669"/>
    <property type="project" value="TreeGrafter"/>
</dbReference>
<dbReference type="Proteomes" id="UP000789375">
    <property type="component" value="Unassembled WGS sequence"/>
</dbReference>
<dbReference type="PANTHER" id="PTHR24346">
    <property type="entry name" value="MAP/MICROTUBULE AFFINITY-REGULATING KINASE"/>
    <property type="match status" value="1"/>
</dbReference>
<feature type="region of interest" description="Disordered" evidence="11">
    <location>
        <begin position="723"/>
        <end position="763"/>
    </location>
</feature>
<feature type="compositionally biased region" description="Low complexity" evidence="11">
    <location>
        <begin position="973"/>
        <end position="991"/>
    </location>
</feature>
<dbReference type="Pfam" id="PF00069">
    <property type="entry name" value="Pkinase"/>
    <property type="match status" value="1"/>
</dbReference>
<dbReference type="GO" id="GO:0004674">
    <property type="term" value="F:protein serine/threonine kinase activity"/>
    <property type="evidence" value="ECO:0007669"/>
    <property type="project" value="UniProtKB-KW"/>
</dbReference>
<evidence type="ECO:0000256" key="6">
    <source>
        <dbReference type="ARBA" id="ARBA00022777"/>
    </source>
</evidence>
<feature type="region of interest" description="Disordered" evidence="11">
    <location>
        <begin position="159"/>
        <end position="186"/>
    </location>
</feature>
<dbReference type="PROSITE" id="PS00107">
    <property type="entry name" value="PROTEIN_KINASE_ATP"/>
    <property type="match status" value="1"/>
</dbReference>
<dbReference type="Pfam" id="PF02149">
    <property type="entry name" value="KA1"/>
    <property type="match status" value="1"/>
</dbReference>
<comment type="catalytic activity">
    <reaction evidence="8">
        <text>L-threonyl-[protein] + ATP = O-phospho-L-threonyl-[protein] + ADP + H(+)</text>
        <dbReference type="Rhea" id="RHEA:46608"/>
        <dbReference type="Rhea" id="RHEA-COMP:11060"/>
        <dbReference type="Rhea" id="RHEA-COMP:11605"/>
        <dbReference type="ChEBI" id="CHEBI:15378"/>
        <dbReference type="ChEBI" id="CHEBI:30013"/>
        <dbReference type="ChEBI" id="CHEBI:30616"/>
        <dbReference type="ChEBI" id="CHEBI:61977"/>
        <dbReference type="ChEBI" id="CHEBI:456216"/>
        <dbReference type="EC" id="2.7.11.1"/>
    </reaction>
</comment>
<evidence type="ECO:0000256" key="3">
    <source>
        <dbReference type="ARBA" id="ARBA00022527"/>
    </source>
</evidence>
<keyword evidence="3" id="KW-0723">Serine/threonine-protein kinase</keyword>
<feature type="region of interest" description="Disordered" evidence="11">
    <location>
        <begin position="693"/>
        <end position="712"/>
    </location>
</feature>
<dbReference type="PROSITE" id="PS00108">
    <property type="entry name" value="PROTEIN_KINASE_ST"/>
    <property type="match status" value="1"/>
</dbReference>
<feature type="domain" description="KA1" evidence="13">
    <location>
        <begin position="1039"/>
        <end position="1089"/>
    </location>
</feature>
<evidence type="ECO:0000256" key="8">
    <source>
        <dbReference type="ARBA" id="ARBA00047899"/>
    </source>
</evidence>
<dbReference type="InterPro" id="IPR017441">
    <property type="entry name" value="Protein_kinase_ATP_BS"/>
</dbReference>
<evidence type="ECO:0000256" key="2">
    <source>
        <dbReference type="ARBA" id="ARBA00012513"/>
    </source>
</evidence>
<comment type="similarity">
    <text evidence="1">Belongs to the protein kinase superfamily. CAMK Ser/Thr protein kinase family. NIM1 subfamily.</text>
</comment>
<dbReference type="PROSITE" id="PS50011">
    <property type="entry name" value="PROTEIN_KINASE_DOM"/>
    <property type="match status" value="1"/>
</dbReference>
<feature type="compositionally biased region" description="Polar residues" evidence="11">
    <location>
        <begin position="791"/>
        <end position="802"/>
    </location>
</feature>
<accession>A0A9N9B3G8</accession>
<feature type="compositionally biased region" description="Polar residues" evidence="11">
    <location>
        <begin position="840"/>
        <end position="862"/>
    </location>
</feature>
<evidence type="ECO:0000256" key="7">
    <source>
        <dbReference type="ARBA" id="ARBA00022840"/>
    </source>
</evidence>
<dbReference type="InterPro" id="IPR011009">
    <property type="entry name" value="Kinase-like_dom_sf"/>
</dbReference>
<feature type="region of interest" description="Disordered" evidence="11">
    <location>
        <begin position="775"/>
        <end position="875"/>
    </location>
</feature>
<dbReference type="EMBL" id="CAJVPP010001382">
    <property type="protein sequence ID" value="CAG8552117.1"/>
    <property type="molecule type" value="Genomic_DNA"/>
</dbReference>
<dbReference type="FunFam" id="1.10.510.10:FF:000792">
    <property type="entry name" value="Non-specific serine/threonine protein kinase"/>
    <property type="match status" value="1"/>
</dbReference>
<evidence type="ECO:0000256" key="9">
    <source>
        <dbReference type="ARBA" id="ARBA00048679"/>
    </source>
</evidence>